<keyword evidence="1" id="KW-1133">Transmembrane helix</keyword>
<keyword evidence="1" id="KW-0472">Membrane</keyword>
<reference evidence="2 3" key="1">
    <citation type="submission" date="2019-03" db="EMBL/GenBank/DDBJ databases">
        <title>Pragia sp. nov. isolated from the gut tract of Carduelis flavirostris.</title>
        <authorList>
            <person name="Ge Y."/>
        </authorList>
    </citation>
    <scope>NUCLEOTIDE SEQUENCE [LARGE SCALE GENOMIC DNA]</scope>
    <source>
        <strain evidence="2 3">CF-458</strain>
    </source>
</reference>
<dbReference type="EMBL" id="CP034752">
    <property type="protein sequence ID" value="QBH96618.1"/>
    <property type="molecule type" value="Genomic_DNA"/>
</dbReference>
<evidence type="ECO:0000313" key="3">
    <source>
        <dbReference type="Proteomes" id="UP000293154"/>
    </source>
</evidence>
<dbReference type="AlphaFoldDB" id="A0A411WKC5"/>
<proteinExistence type="predicted"/>
<evidence type="ECO:0000313" key="2">
    <source>
        <dbReference type="EMBL" id="QBH96618.1"/>
    </source>
</evidence>
<name>A0A411WKC5_9GAMM</name>
<feature type="transmembrane region" description="Helical" evidence="1">
    <location>
        <begin position="133"/>
        <end position="153"/>
    </location>
</feature>
<organism evidence="2 3">
    <name type="scientific">Limnobaculum zhutongyuii</name>
    <dbReference type="NCBI Taxonomy" id="2498113"/>
    <lineage>
        <taxon>Bacteria</taxon>
        <taxon>Pseudomonadati</taxon>
        <taxon>Pseudomonadota</taxon>
        <taxon>Gammaproteobacteria</taxon>
        <taxon>Enterobacterales</taxon>
        <taxon>Budviciaceae</taxon>
        <taxon>Limnobaculum</taxon>
    </lineage>
</organism>
<gene>
    <name evidence="2" type="ORF">EKN56_09485</name>
</gene>
<sequence length="162" mass="18489">MKKRTYNGFIVLGVVIFVAGLVFSAATGYAVWRSYESIGIYTFTSTGEIMVKEERERTGRRTSKVANRHYAVFASADGKYRSEEKISPSLKTGISRGGKYNLEREVFIDRTGDYKVTAPQSKDIHDNRVRTNFMVAGLISLFGGVMIFITWRMRRRYILNSM</sequence>
<feature type="transmembrane region" description="Helical" evidence="1">
    <location>
        <begin position="9"/>
        <end position="32"/>
    </location>
</feature>
<evidence type="ECO:0000256" key="1">
    <source>
        <dbReference type="SAM" id="Phobius"/>
    </source>
</evidence>
<dbReference type="KEGG" id="prag:EKN56_09485"/>
<dbReference type="OrthoDB" id="6637463at2"/>
<dbReference type="RefSeq" id="WP_130591555.1">
    <property type="nucleotide sequence ID" value="NZ_CP034752.1"/>
</dbReference>
<keyword evidence="3" id="KW-1185">Reference proteome</keyword>
<keyword evidence="1" id="KW-0812">Transmembrane</keyword>
<dbReference type="Proteomes" id="UP000293154">
    <property type="component" value="Chromosome"/>
</dbReference>
<accession>A0A411WKC5</accession>
<protein>
    <submittedName>
        <fullName evidence="2">Uncharacterized protein</fullName>
    </submittedName>
</protein>